<dbReference type="Pfam" id="PF04851">
    <property type="entry name" value="ResIII"/>
    <property type="match status" value="1"/>
</dbReference>
<keyword evidence="2" id="KW-0067">ATP-binding</keyword>
<accession>A0A1G8YP23</accession>
<organism evidence="6 7">
    <name type="scientific">Sediminibacillus albus</name>
    <dbReference type="NCBI Taxonomy" id="407036"/>
    <lineage>
        <taxon>Bacteria</taxon>
        <taxon>Bacillati</taxon>
        <taxon>Bacillota</taxon>
        <taxon>Bacilli</taxon>
        <taxon>Bacillales</taxon>
        <taxon>Bacillaceae</taxon>
        <taxon>Sediminibacillus</taxon>
    </lineage>
</organism>
<dbReference type="SUPFAM" id="SSF52540">
    <property type="entry name" value="P-loop containing nucleoside triphosphate hydrolases"/>
    <property type="match status" value="1"/>
</dbReference>
<protein>
    <submittedName>
        <fullName evidence="6">Competence protein ComFA</fullName>
    </submittedName>
</protein>
<dbReference type="RefSeq" id="WP_093213008.1">
    <property type="nucleotide sequence ID" value="NZ_FNFL01000002.1"/>
</dbReference>
<dbReference type="InterPro" id="IPR014001">
    <property type="entry name" value="Helicase_ATP-bd"/>
</dbReference>
<dbReference type="Proteomes" id="UP000198694">
    <property type="component" value="Unassembled WGS sequence"/>
</dbReference>
<dbReference type="AlphaFoldDB" id="A0A1G8YP23"/>
<proteinExistence type="predicted"/>
<evidence type="ECO:0000259" key="5">
    <source>
        <dbReference type="PROSITE" id="PS51194"/>
    </source>
</evidence>
<reference evidence="6 7" key="1">
    <citation type="submission" date="2016-10" db="EMBL/GenBank/DDBJ databases">
        <authorList>
            <person name="de Groot N.N."/>
        </authorList>
    </citation>
    <scope>NUCLEOTIDE SEQUENCE [LARGE SCALE GENOMIC DNA]</scope>
    <source>
        <strain evidence="6 7">CGMCC 1.6502</strain>
    </source>
</reference>
<feature type="domain" description="Helicase C-terminal" evidence="5">
    <location>
        <begin position="345"/>
        <end position="501"/>
    </location>
</feature>
<dbReference type="STRING" id="407036.SAMN05216243_1702"/>
<dbReference type="GO" id="GO:0016787">
    <property type="term" value="F:hydrolase activity"/>
    <property type="evidence" value="ECO:0007669"/>
    <property type="project" value="InterPro"/>
</dbReference>
<evidence type="ECO:0000256" key="3">
    <source>
        <dbReference type="ARBA" id="ARBA00023125"/>
    </source>
</evidence>
<dbReference type="InterPro" id="IPR006935">
    <property type="entry name" value="Helicase/UvrB_N"/>
</dbReference>
<sequence length="501" mass="56715">MISISKIPAFLRFSGHPSYDWLPSSTNPPLPSDEYNQLDVKALATRFSGKLLLQEEIPLEPSIFERLLLLHLFTPVQSIQTTWRGWHCRRCGNRAKRQFANLPCARCRRTHVYCRKCIAMGRVLKCESLYFWTGPNPQWIEEINPCRWQGELTPHQQAASDKIKSIMQAGSAELLVWAVCGAGKTEMLFQGISKSLAAGKRVCIATPRTDVVKELLSRFQHAYPNTIISGLYGGSKDKGEGQLVIATTHQLLRFASAFNVIVIDEIDAFPFHNDPSLPFAAYRAARPEAARIYLTATPRKEQRRRLQFGQLSSVFVPVRYHGHPLPVPQLIMPRSLKKALKKHMPPAAFFSWMKQRKKPDRQLLIFVPNINLARNMEAALKQYRSHHNLEYLGDLKKMASVHASDPDRDRKVQLFRHKKIMLLITTTILERGVTFPSVDVIVFDAGHPVFDQAALIQIAGRAGRSPYDPEGEVIFYHDGKTAAMAAAVKSMKAMNEKAREV</sequence>
<keyword evidence="3" id="KW-0238">DNA-binding</keyword>
<dbReference type="PROSITE" id="PS51192">
    <property type="entry name" value="HELICASE_ATP_BIND_1"/>
    <property type="match status" value="1"/>
</dbReference>
<dbReference type="GO" id="GO:0006302">
    <property type="term" value="P:double-strand break repair"/>
    <property type="evidence" value="ECO:0007669"/>
    <property type="project" value="TreeGrafter"/>
</dbReference>
<dbReference type="GO" id="GO:0005524">
    <property type="term" value="F:ATP binding"/>
    <property type="evidence" value="ECO:0007669"/>
    <property type="project" value="UniProtKB-KW"/>
</dbReference>
<name>A0A1G8YP23_9BACI</name>
<keyword evidence="7" id="KW-1185">Reference proteome</keyword>
<dbReference type="PANTHER" id="PTHR30580:SF1">
    <property type="entry name" value="COMF OPERON PROTEIN 1"/>
    <property type="match status" value="1"/>
</dbReference>
<dbReference type="GO" id="GO:0043138">
    <property type="term" value="F:3'-5' DNA helicase activity"/>
    <property type="evidence" value="ECO:0007669"/>
    <property type="project" value="TreeGrafter"/>
</dbReference>
<evidence type="ECO:0000259" key="4">
    <source>
        <dbReference type="PROSITE" id="PS51192"/>
    </source>
</evidence>
<dbReference type="GO" id="GO:0006310">
    <property type="term" value="P:DNA recombination"/>
    <property type="evidence" value="ECO:0007669"/>
    <property type="project" value="TreeGrafter"/>
</dbReference>
<evidence type="ECO:0000313" key="7">
    <source>
        <dbReference type="Proteomes" id="UP000198694"/>
    </source>
</evidence>
<dbReference type="OrthoDB" id="2077914at2"/>
<dbReference type="SMART" id="SM00487">
    <property type="entry name" value="DEXDc"/>
    <property type="match status" value="1"/>
</dbReference>
<dbReference type="PROSITE" id="PS51194">
    <property type="entry name" value="HELICASE_CTER"/>
    <property type="match status" value="1"/>
</dbReference>
<gene>
    <name evidence="6" type="ORF">SAMN05216243_1702</name>
</gene>
<dbReference type="Pfam" id="PF00271">
    <property type="entry name" value="Helicase_C"/>
    <property type="match status" value="1"/>
</dbReference>
<dbReference type="GO" id="GO:0006270">
    <property type="term" value="P:DNA replication initiation"/>
    <property type="evidence" value="ECO:0007669"/>
    <property type="project" value="TreeGrafter"/>
</dbReference>
<dbReference type="SMART" id="SM00490">
    <property type="entry name" value="HELICc"/>
    <property type="match status" value="1"/>
</dbReference>
<evidence type="ECO:0000313" key="6">
    <source>
        <dbReference type="EMBL" id="SDK03790.1"/>
    </source>
</evidence>
<dbReference type="InterPro" id="IPR027417">
    <property type="entry name" value="P-loop_NTPase"/>
</dbReference>
<dbReference type="PANTHER" id="PTHR30580">
    <property type="entry name" value="PRIMOSOMAL PROTEIN N"/>
    <property type="match status" value="1"/>
</dbReference>
<dbReference type="InterPro" id="IPR001650">
    <property type="entry name" value="Helicase_C-like"/>
</dbReference>
<dbReference type="GO" id="GO:0003677">
    <property type="term" value="F:DNA binding"/>
    <property type="evidence" value="ECO:0007669"/>
    <property type="project" value="UniProtKB-KW"/>
</dbReference>
<keyword evidence="1" id="KW-0547">Nucleotide-binding</keyword>
<dbReference type="EMBL" id="FNFL01000002">
    <property type="protein sequence ID" value="SDK03790.1"/>
    <property type="molecule type" value="Genomic_DNA"/>
</dbReference>
<evidence type="ECO:0000256" key="1">
    <source>
        <dbReference type="ARBA" id="ARBA00022741"/>
    </source>
</evidence>
<feature type="domain" description="Helicase ATP-binding" evidence="4">
    <location>
        <begin position="165"/>
        <end position="316"/>
    </location>
</feature>
<dbReference type="CDD" id="cd18785">
    <property type="entry name" value="SF2_C"/>
    <property type="match status" value="1"/>
</dbReference>
<evidence type="ECO:0000256" key="2">
    <source>
        <dbReference type="ARBA" id="ARBA00022840"/>
    </source>
</evidence>
<dbReference type="Gene3D" id="3.40.50.300">
    <property type="entry name" value="P-loop containing nucleotide triphosphate hydrolases"/>
    <property type="match status" value="2"/>
</dbReference>